<dbReference type="EMBL" id="KN838810">
    <property type="protein sequence ID" value="KIJ94096.1"/>
    <property type="molecule type" value="Genomic_DNA"/>
</dbReference>
<keyword evidence="2" id="KW-1185">Reference proteome</keyword>
<organism evidence="1 2">
    <name type="scientific">Laccaria amethystina LaAM-08-1</name>
    <dbReference type="NCBI Taxonomy" id="1095629"/>
    <lineage>
        <taxon>Eukaryota</taxon>
        <taxon>Fungi</taxon>
        <taxon>Dikarya</taxon>
        <taxon>Basidiomycota</taxon>
        <taxon>Agaricomycotina</taxon>
        <taxon>Agaricomycetes</taxon>
        <taxon>Agaricomycetidae</taxon>
        <taxon>Agaricales</taxon>
        <taxon>Agaricineae</taxon>
        <taxon>Hydnangiaceae</taxon>
        <taxon>Laccaria</taxon>
    </lineage>
</organism>
<evidence type="ECO:0000313" key="1">
    <source>
        <dbReference type="EMBL" id="KIJ94096.1"/>
    </source>
</evidence>
<gene>
    <name evidence="1" type="ORF">K443DRAFT_111027</name>
</gene>
<proteinExistence type="predicted"/>
<reference evidence="2" key="2">
    <citation type="submission" date="2015-01" db="EMBL/GenBank/DDBJ databases">
        <title>Evolutionary Origins and Diversification of the Mycorrhizal Mutualists.</title>
        <authorList>
            <consortium name="DOE Joint Genome Institute"/>
            <consortium name="Mycorrhizal Genomics Consortium"/>
            <person name="Kohler A."/>
            <person name="Kuo A."/>
            <person name="Nagy L.G."/>
            <person name="Floudas D."/>
            <person name="Copeland A."/>
            <person name="Barry K.W."/>
            <person name="Cichocki N."/>
            <person name="Veneault-Fourrey C."/>
            <person name="LaButti K."/>
            <person name="Lindquist E.A."/>
            <person name="Lipzen A."/>
            <person name="Lundell T."/>
            <person name="Morin E."/>
            <person name="Murat C."/>
            <person name="Riley R."/>
            <person name="Ohm R."/>
            <person name="Sun H."/>
            <person name="Tunlid A."/>
            <person name="Henrissat B."/>
            <person name="Grigoriev I.V."/>
            <person name="Hibbett D.S."/>
            <person name="Martin F."/>
        </authorList>
    </citation>
    <scope>NUCLEOTIDE SEQUENCE [LARGE SCALE GENOMIC DNA]</scope>
    <source>
        <strain evidence="2">LaAM-08-1</strain>
    </source>
</reference>
<accession>A0A0C9X8Y5</accession>
<protein>
    <submittedName>
        <fullName evidence="1">Uncharacterized protein</fullName>
    </submittedName>
</protein>
<dbReference type="AlphaFoldDB" id="A0A0C9X8Y5"/>
<dbReference type="OrthoDB" id="10367861at2759"/>
<dbReference type="Proteomes" id="UP000054477">
    <property type="component" value="Unassembled WGS sequence"/>
</dbReference>
<evidence type="ECO:0000313" key="2">
    <source>
        <dbReference type="Proteomes" id="UP000054477"/>
    </source>
</evidence>
<dbReference type="HOGENOM" id="CLU_2365258_0_0_1"/>
<reference evidence="1 2" key="1">
    <citation type="submission" date="2014-04" db="EMBL/GenBank/DDBJ databases">
        <authorList>
            <consortium name="DOE Joint Genome Institute"/>
            <person name="Kuo A."/>
            <person name="Kohler A."/>
            <person name="Nagy L.G."/>
            <person name="Floudas D."/>
            <person name="Copeland A."/>
            <person name="Barry K.W."/>
            <person name="Cichocki N."/>
            <person name="Veneault-Fourrey C."/>
            <person name="LaButti K."/>
            <person name="Lindquist E.A."/>
            <person name="Lipzen A."/>
            <person name="Lundell T."/>
            <person name="Morin E."/>
            <person name="Murat C."/>
            <person name="Sun H."/>
            <person name="Tunlid A."/>
            <person name="Henrissat B."/>
            <person name="Grigoriev I.V."/>
            <person name="Hibbett D.S."/>
            <person name="Martin F."/>
            <person name="Nordberg H.P."/>
            <person name="Cantor M.N."/>
            <person name="Hua S.X."/>
        </authorList>
    </citation>
    <scope>NUCLEOTIDE SEQUENCE [LARGE SCALE GENOMIC DNA]</scope>
    <source>
        <strain evidence="1 2">LaAM-08-1</strain>
    </source>
</reference>
<name>A0A0C9X8Y5_9AGAR</name>
<sequence>ILHLLPTKNNPRFSLLDSCLCSTEPTRYRNRSCSVDALVRCKVYLTRPVPLAELRLCVGATVPPALALIRGVFTIPNMSWGQENTLSTQSASFMKC</sequence>
<feature type="non-terminal residue" evidence="1">
    <location>
        <position position="1"/>
    </location>
</feature>